<protein>
    <submittedName>
        <fullName evidence="2">Uncharacterized protein</fullName>
    </submittedName>
</protein>
<dbReference type="PANTHER" id="PTHR23314:SF0">
    <property type="entry name" value="SPERM-ASSOCIATED ANTIGEN 6"/>
    <property type="match status" value="1"/>
</dbReference>
<reference evidence="2" key="2">
    <citation type="submission" date="2023-03" db="EMBL/GenBank/DDBJ databases">
        <authorList>
            <person name="Inwood S.N."/>
            <person name="Skelly J.G."/>
            <person name="Guhlin J."/>
            <person name="Harrop T.W.R."/>
            <person name="Goldson S.G."/>
            <person name="Dearden P.K."/>
        </authorList>
    </citation>
    <scope>NUCLEOTIDE SEQUENCE</scope>
    <source>
        <strain evidence="2">Lincoln</strain>
        <tissue evidence="2">Whole body</tissue>
    </source>
</reference>
<name>A0AA39FTG1_MICHY</name>
<evidence type="ECO:0000256" key="1">
    <source>
        <dbReference type="SAM" id="MobiDB-lite"/>
    </source>
</evidence>
<dbReference type="GO" id="GO:0015630">
    <property type="term" value="C:microtubule cytoskeleton"/>
    <property type="evidence" value="ECO:0007669"/>
    <property type="project" value="TreeGrafter"/>
</dbReference>
<dbReference type="GO" id="GO:0003341">
    <property type="term" value="P:cilium movement"/>
    <property type="evidence" value="ECO:0007669"/>
    <property type="project" value="TreeGrafter"/>
</dbReference>
<dbReference type="AlphaFoldDB" id="A0AA39FTG1"/>
<organism evidence="2 3">
    <name type="scientific">Microctonus hyperodae</name>
    <name type="common">Parasitoid wasp</name>
    <dbReference type="NCBI Taxonomy" id="165561"/>
    <lineage>
        <taxon>Eukaryota</taxon>
        <taxon>Metazoa</taxon>
        <taxon>Ecdysozoa</taxon>
        <taxon>Arthropoda</taxon>
        <taxon>Hexapoda</taxon>
        <taxon>Insecta</taxon>
        <taxon>Pterygota</taxon>
        <taxon>Neoptera</taxon>
        <taxon>Endopterygota</taxon>
        <taxon>Hymenoptera</taxon>
        <taxon>Apocrita</taxon>
        <taxon>Ichneumonoidea</taxon>
        <taxon>Braconidae</taxon>
        <taxon>Euphorinae</taxon>
        <taxon>Microctonus</taxon>
    </lineage>
</organism>
<gene>
    <name evidence="2" type="ORF">PV327_008948</name>
</gene>
<dbReference type="Proteomes" id="UP001168972">
    <property type="component" value="Unassembled WGS sequence"/>
</dbReference>
<feature type="compositionally biased region" description="Polar residues" evidence="1">
    <location>
        <begin position="152"/>
        <end position="168"/>
    </location>
</feature>
<reference evidence="2" key="1">
    <citation type="journal article" date="2023" name="bioRxiv">
        <title>Scaffold-level genome assemblies of two parasitoid biocontrol wasps reveal the parthenogenesis mechanism and an associated novel virus.</title>
        <authorList>
            <person name="Inwood S."/>
            <person name="Skelly J."/>
            <person name="Guhlin J."/>
            <person name="Harrop T."/>
            <person name="Goldson S."/>
            <person name="Dearden P."/>
        </authorList>
    </citation>
    <scope>NUCLEOTIDE SEQUENCE</scope>
    <source>
        <strain evidence="2">Lincoln</strain>
        <tissue evidence="2">Whole body</tissue>
    </source>
</reference>
<keyword evidence="3" id="KW-1185">Reference proteome</keyword>
<accession>A0AA39FTG1</accession>
<comment type="caution">
    <text evidence="2">The sequence shown here is derived from an EMBL/GenBank/DDBJ whole genome shotgun (WGS) entry which is preliminary data.</text>
</comment>
<evidence type="ECO:0000313" key="2">
    <source>
        <dbReference type="EMBL" id="KAK0175175.1"/>
    </source>
</evidence>
<dbReference type="PANTHER" id="PTHR23314">
    <property type="entry name" value="SPERM-ASSOCIATED ANTIGEN 6 ARMADILLO REPEAT-CONTAINING"/>
    <property type="match status" value="1"/>
</dbReference>
<sequence length="174" mass="19739">MINNQPRVILNSGDPHGHHHNHHNPVSAKPSVVSVSSIDSDVSDRRDVREALYSGIFRRHRKTILVLGSFLKMLRILPNDPRARRLFVTTGGLKKVQELQPNATSPLSEYIAIINSCFPEEIVRYYTPGYSDSLLESLEQYQPRRLSSIKIGTQATSETSNSSRSLNYINERRN</sequence>
<feature type="region of interest" description="Disordered" evidence="1">
    <location>
        <begin position="152"/>
        <end position="174"/>
    </location>
</feature>
<dbReference type="GO" id="GO:0008017">
    <property type="term" value="F:microtubule binding"/>
    <property type="evidence" value="ECO:0007669"/>
    <property type="project" value="TreeGrafter"/>
</dbReference>
<feature type="region of interest" description="Disordered" evidence="1">
    <location>
        <begin position="11"/>
        <end position="30"/>
    </location>
</feature>
<evidence type="ECO:0000313" key="3">
    <source>
        <dbReference type="Proteomes" id="UP001168972"/>
    </source>
</evidence>
<proteinExistence type="predicted"/>
<dbReference type="EMBL" id="JAQQBR010000005">
    <property type="protein sequence ID" value="KAK0175175.1"/>
    <property type="molecule type" value="Genomic_DNA"/>
</dbReference>